<keyword evidence="1" id="KW-0812">Transmembrane</keyword>
<evidence type="ECO:0000256" key="1">
    <source>
        <dbReference type="SAM" id="Phobius"/>
    </source>
</evidence>
<evidence type="ECO:0000313" key="3">
    <source>
        <dbReference type="EMBL" id="KAF1965882.1"/>
    </source>
</evidence>
<dbReference type="GO" id="GO:0006506">
    <property type="term" value="P:GPI anchor biosynthetic process"/>
    <property type="evidence" value="ECO:0007669"/>
    <property type="project" value="TreeGrafter"/>
</dbReference>
<dbReference type="EMBL" id="ML976754">
    <property type="protein sequence ID" value="KAF1965882.1"/>
    <property type="molecule type" value="Genomic_DNA"/>
</dbReference>
<organism evidence="3 4">
    <name type="scientific">Bimuria novae-zelandiae CBS 107.79</name>
    <dbReference type="NCBI Taxonomy" id="1447943"/>
    <lineage>
        <taxon>Eukaryota</taxon>
        <taxon>Fungi</taxon>
        <taxon>Dikarya</taxon>
        <taxon>Ascomycota</taxon>
        <taxon>Pezizomycotina</taxon>
        <taxon>Dothideomycetes</taxon>
        <taxon>Pleosporomycetidae</taxon>
        <taxon>Pleosporales</taxon>
        <taxon>Massarineae</taxon>
        <taxon>Didymosphaeriaceae</taxon>
        <taxon>Bimuria</taxon>
    </lineage>
</organism>
<name>A0A6A5UQ26_9PLEO</name>
<protein>
    <recommendedName>
        <fullName evidence="5">Protein PBN1</fullName>
    </recommendedName>
</protein>
<keyword evidence="1" id="KW-1133">Transmembrane helix</keyword>
<gene>
    <name evidence="3" type="ORF">BU23DRAFT_337151</name>
</gene>
<dbReference type="PANTHER" id="PTHR28022:SF1">
    <property type="entry name" value="GPI MANNOSYLTRANSFERASE 2 SUBUNIT PGA1"/>
    <property type="match status" value="1"/>
</dbReference>
<dbReference type="InterPro" id="IPR019433">
    <property type="entry name" value="GPI_ManTrfase_II_coact_Pga1"/>
</dbReference>
<dbReference type="Proteomes" id="UP000800036">
    <property type="component" value="Unassembled WGS sequence"/>
</dbReference>
<dbReference type="AlphaFoldDB" id="A0A6A5UQ26"/>
<sequence>MRARPWLLCISAAVVTVNANVEKTVFLGPAALHLPPGWPSLEDLHVDTLTPTGPSLLATQLPVQFPTEKTPRGLESWYILRSLERGRRYEVRICWPAFQPTDFWLDTFPVDQVFDTPELLSSLAEYSQQRQSAPLQKLQHSSATPQSVLFLRIQAAASYYSTNKTLMEYPPPVDVDIILDPFILNILPHSLGPTAIYLSAVAVAAWFISGYIYRAIIAVSEELDEKDHKD</sequence>
<proteinExistence type="predicted"/>
<dbReference type="OrthoDB" id="3360032at2759"/>
<feature type="transmembrane region" description="Helical" evidence="1">
    <location>
        <begin position="195"/>
        <end position="213"/>
    </location>
</feature>
<dbReference type="GO" id="GO:0005789">
    <property type="term" value="C:endoplasmic reticulum membrane"/>
    <property type="evidence" value="ECO:0007669"/>
    <property type="project" value="TreeGrafter"/>
</dbReference>
<dbReference type="GO" id="GO:0031501">
    <property type="term" value="C:mannosyltransferase complex"/>
    <property type="evidence" value="ECO:0007669"/>
    <property type="project" value="TreeGrafter"/>
</dbReference>
<keyword evidence="2" id="KW-0732">Signal</keyword>
<keyword evidence="1" id="KW-0472">Membrane</keyword>
<keyword evidence="4" id="KW-1185">Reference proteome</keyword>
<accession>A0A6A5UQ26</accession>
<feature type="chain" id="PRO_5025648164" description="Protein PBN1" evidence="2">
    <location>
        <begin position="20"/>
        <end position="230"/>
    </location>
</feature>
<evidence type="ECO:0000313" key="4">
    <source>
        <dbReference type="Proteomes" id="UP000800036"/>
    </source>
</evidence>
<reference evidence="3" key="1">
    <citation type="journal article" date="2020" name="Stud. Mycol.">
        <title>101 Dothideomycetes genomes: a test case for predicting lifestyles and emergence of pathogens.</title>
        <authorList>
            <person name="Haridas S."/>
            <person name="Albert R."/>
            <person name="Binder M."/>
            <person name="Bloem J."/>
            <person name="Labutti K."/>
            <person name="Salamov A."/>
            <person name="Andreopoulos B."/>
            <person name="Baker S."/>
            <person name="Barry K."/>
            <person name="Bills G."/>
            <person name="Bluhm B."/>
            <person name="Cannon C."/>
            <person name="Castanera R."/>
            <person name="Culley D."/>
            <person name="Daum C."/>
            <person name="Ezra D."/>
            <person name="Gonzalez J."/>
            <person name="Henrissat B."/>
            <person name="Kuo A."/>
            <person name="Liang C."/>
            <person name="Lipzen A."/>
            <person name="Lutzoni F."/>
            <person name="Magnuson J."/>
            <person name="Mondo S."/>
            <person name="Nolan M."/>
            <person name="Ohm R."/>
            <person name="Pangilinan J."/>
            <person name="Park H.-J."/>
            <person name="Ramirez L."/>
            <person name="Alfaro M."/>
            <person name="Sun H."/>
            <person name="Tritt A."/>
            <person name="Yoshinaga Y."/>
            <person name="Zwiers L.-H."/>
            <person name="Turgeon B."/>
            <person name="Goodwin S."/>
            <person name="Spatafora J."/>
            <person name="Crous P."/>
            <person name="Grigoriev I."/>
        </authorList>
    </citation>
    <scope>NUCLEOTIDE SEQUENCE</scope>
    <source>
        <strain evidence="3">CBS 107.79</strain>
    </source>
</reference>
<evidence type="ECO:0008006" key="5">
    <source>
        <dbReference type="Google" id="ProtNLM"/>
    </source>
</evidence>
<dbReference type="PANTHER" id="PTHR28022">
    <property type="entry name" value="GPI MANNOSYLTRANSFERASE 2 SUBUNIT PGA1"/>
    <property type="match status" value="1"/>
</dbReference>
<evidence type="ECO:0000256" key="2">
    <source>
        <dbReference type="SAM" id="SignalP"/>
    </source>
</evidence>
<dbReference type="Pfam" id="PF10333">
    <property type="entry name" value="Pga1"/>
    <property type="match status" value="1"/>
</dbReference>
<dbReference type="GO" id="GO:0000030">
    <property type="term" value="F:mannosyltransferase activity"/>
    <property type="evidence" value="ECO:0007669"/>
    <property type="project" value="TreeGrafter"/>
</dbReference>
<feature type="signal peptide" evidence="2">
    <location>
        <begin position="1"/>
        <end position="19"/>
    </location>
</feature>